<reference evidence="1 2" key="1">
    <citation type="submission" date="2023-06" db="EMBL/GenBank/DDBJ databases">
        <title>Pelomonas sp. APW6 16S ribosomal RNA gene genome sequencing and assembly.</title>
        <authorList>
            <person name="Woo H."/>
        </authorList>
    </citation>
    <scope>NUCLEOTIDE SEQUENCE [LARGE SCALE GENOMIC DNA]</scope>
    <source>
        <strain evidence="1 2">APW6</strain>
    </source>
</reference>
<dbReference type="Proteomes" id="UP001238603">
    <property type="component" value="Unassembled WGS sequence"/>
</dbReference>
<gene>
    <name evidence="1" type="ORF">QRD43_21080</name>
</gene>
<name>A0ABT7LRR9_9BURK</name>
<sequence>MSPRSAQSQPPGVKGSTIHMANGHYFDYRRPGDSLIDIETMSHSLSHMTRFTGHCSVLYVVAQHCWLMSYIVPREDAFYALMHEAAEPVTGDINKPLKMLLPDLEVIENESQRAILLQFGLDPDKRPASIKPADWRLLATEQRDFMPKRRATRWDALGFAIEWEDLPPQQWTLTAGITPLPDRIVAWTPEHANRMFLARFRELVLEAMPHLGAQDAPTFNRPPRFDFRAAVMPVAGAATSH</sequence>
<dbReference type="SUPFAM" id="SSF109604">
    <property type="entry name" value="HD-domain/PDEase-like"/>
    <property type="match status" value="1"/>
</dbReference>
<dbReference type="EMBL" id="JASVDS010000008">
    <property type="protein sequence ID" value="MDL5034410.1"/>
    <property type="molecule type" value="Genomic_DNA"/>
</dbReference>
<dbReference type="Gene3D" id="1.10.3210.10">
    <property type="entry name" value="Hypothetical protein af1432"/>
    <property type="match status" value="1"/>
</dbReference>
<proteinExistence type="predicted"/>
<accession>A0ABT7LRR9</accession>
<organism evidence="1 2">
    <name type="scientific">Roseateles subflavus</name>
    <dbReference type="NCBI Taxonomy" id="3053353"/>
    <lineage>
        <taxon>Bacteria</taxon>
        <taxon>Pseudomonadati</taxon>
        <taxon>Pseudomonadota</taxon>
        <taxon>Betaproteobacteria</taxon>
        <taxon>Burkholderiales</taxon>
        <taxon>Sphaerotilaceae</taxon>
        <taxon>Roseateles</taxon>
    </lineage>
</organism>
<evidence type="ECO:0000313" key="2">
    <source>
        <dbReference type="Proteomes" id="UP001238603"/>
    </source>
</evidence>
<keyword evidence="2" id="KW-1185">Reference proteome</keyword>
<evidence type="ECO:0000313" key="1">
    <source>
        <dbReference type="EMBL" id="MDL5034410.1"/>
    </source>
</evidence>
<dbReference type="RefSeq" id="WP_285984485.1">
    <property type="nucleotide sequence ID" value="NZ_JASVDS010000008.1"/>
</dbReference>
<protein>
    <submittedName>
        <fullName evidence="1">Metal-dependent phosphohydrolase</fullName>
    </submittedName>
</protein>
<comment type="caution">
    <text evidence="1">The sequence shown here is derived from an EMBL/GenBank/DDBJ whole genome shotgun (WGS) entry which is preliminary data.</text>
</comment>